<dbReference type="STRING" id="644282.Deba_3235"/>
<feature type="transmembrane region" description="Helical" evidence="1">
    <location>
        <begin position="7"/>
        <end position="27"/>
    </location>
</feature>
<evidence type="ECO:0000259" key="2">
    <source>
        <dbReference type="Pfam" id="PF13472"/>
    </source>
</evidence>
<dbReference type="eggNOG" id="COG2755">
    <property type="taxonomic scope" value="Bacteria"/>
</dbReference>
<dbReference type="AlphaFoldDB" id="E1QM03"/>
<dbReference type="GO" id="GO:0016788">
    <property type="term" value="F:hydrolase activity, acting on ester bonds"/>
    <property type="evidence" value="ECO:0007669"/>
    <property type="project" value="UniProtKB-ARBA"/>
</dbReference>
<keyword evidence="1" id="KW-0472">Membrane</keyword>
<protein>
    <submittedName>
        <fullName evidence="3">Lipolytic protein G-D-S-L family</fullName>
    </submittedName>
</protein>
<feature type="transmembrane region" description="Helical" evidence="1">
    <location>
        <begin position="39"/>
        <end position="58"/>
    </location>
</feature>
<dbReference type="RefSeq" id="WP_013260024.1">
    <property type="nucleotide sequence ID" value="NC_014365.1"/>
</dbReference>
<feature type="transmembrane region" description="Helical" evidence="1">
    <location>
        <begin position="70"/>
        <end position="95"/>
    </location>
</feature>
<feature type="domain" description="SGNH hydrolase-type esterase" evidence="2">
    <location>
        <begin position="163"/>
        <end position="368"/>
    </location>
</feature>
<organism evidence="3 4">
    <name type="scientific">Desulfarculus baarsii (strain ATCC 33931 / DSM 2075 / LMG 7858 / VKM B-1802 / 2st14)</name>
    <dbReference type="NCBI Taxonomy" id="644282"/>
    <lineage>
        <taxon>Bacteria</taxon>
        <taxon>Pseudomonadati</taxon>
        <taxon>Thermodesulfobacteriota</taxon>
        <taxon>Desulfarculia</taxon>
        <taxon>Desulfarculales</taxon>
        <taxon>Desulfarculaceae</taxon>
        <taxon>Desulfarculus</taxon>
    </lineage>
</organism>
<dbReference type="Proteomes" id="UP000009047">
    <property type="component" value="Chromosome"/>
</dbReference>
<sequence length="387" mass="43352">MPFRQIVVWLLGLAAVALSGNVLWVLWSQGLADSEDLGLALFYCALAMMAWLFCLFGPRLAIGGRAVLKGLLLIVSLGLSLVLFELLMTPFHLVFNSAHQATLHAPQSAKRHVGDKYRFDLEVDPELGYVPRRGGQYAYDRHGAQRNAHQAQKPPGVRRVALVGDSIAAIGYLGGWLERLGPRGVEYWNLGVDGFGAWQELKYFERHGRALRPDLVLIEFCLNDFDGTPMILKDQDGQAVVANLYLGSEQFNPWLYRRSTIYRAYLSLKASLTDRDGLRADVKNALAAFQRHAANDHFTLKVVVYPLMSPYEQWPESYKKQRQDILVILRELGVEHFDATGLLAQALQGRPLAWARMAEGDYFHPSEAFAELLARRLLADGFLAAAN</sequence>
<reference evidence="3 4" key="1">
    <citation type="journal article" date="2010" name="Stand. Genomic Sci.">
        <title>Complete genome sequence of Desulfarculus baarsii type strain (2st14).</title>
        <authorList>
            <person name="Sun H."/>
            <person name="Spring S."/>
            <person name="Lapidus A."/>
            <person name="Davenport K."/>
            <person name="Del Rio T.G."/>
            <person name="Tice H."/>
            <person name="Nolan M."/>
            <person name="Copeland A."/>
            <person name="Cheng J.F."/>
            <person name="Lucas S."/>
            <person name="Tapia R."/>
            <person name="Goodwin L."/>
            <person name="Pitluck S."/>
            <person name="Ivanova N."/>
            <person name="Pagani I."/>
            <person name="Mavromatis K."/>
            <person name="Ovchinnikova G."/>
            <person name="Pati A."/>
            <person name="Chen A."/>
            <person name="Palaniappan K."/>
            <person name="Hauser L."/>
            <person name="Chang Y.J."/>
            <person name="Jeffries C.D."/>
            <person name="Detter J.C."/>
            <person name="Han C."/>
            <person name="Rohde M."/>
            <person name="Brambilla E."/>
            <person name="Goker M."/>
            <person name="Woyke T."/>
            <person name="Bristow J."/>
            <person name="Eisen J.A."/>
            <person name="Markowitz V."/>
            <person name="Hugenholtz P."/>
            <person name="Kyrpides N.C."/>
            <person name="Klenk H.P."/>
            <person name="Land M."/>
        </authorList>
    </citation>
    <scope>NUCLEOTIDE SEQUENCE [LARGE SCALE GENOMIC DNA]</scope>
    <source>
        <strain evidence="4">ATCC 33931 / DSM 2075 / LMG 7858 / VKM B-1802 / 2st14</strain>
    </source>
</reference>
<gene>
    <name evidence="3" type="ordered locus">Deba_3235</name>
</gene>
<dbReference type="SUPFAM" id="SSF52266">
    <property type="entry name" value="SGNH hydrolase"/>
    <property type="match status" value="1"/>
</dbReference>
<keyword evidence="1" id="KW-1133">Transmembrane helix</keyword>
<dbReference type="EMBL" id="CP002085">
    <property type="protein sequence ID" value="ADK86588.1"/>
    <property type="molecule type" value="Genomic_DNA"/>
</dbReference>
<evidence type="ECO:0000256" key="1">
    <source>
        <dbReference type="SAM" id="Phobius"/>
    </source>
</evidence>
<keyword evidence="4" id="KW-1185">Reference proteome</keyword>
<keyword evidence="1" id="KW-0812">Transmembrane</keyword>
<proteinExistence type="predicted"/>
<dbReference type="KEGG" id="dbr:Deba_3235"/>
<dbReference type="Pfam" id="PF13472">
    <property type="entry name" value="Lipase_GDSL_2"/>
    <property type="match status" value="1"/>
</dbReference>
<name>E1QM03_DESB2</name>
<evidence type="ECO:0000313" key="3">
    <source>
        <dbReference type="EMBL" id="ADK86588.1"/>
    </source>
</evidence>
<evidence type="ECO:0000313" key="4">
    <source>
        <dbReference type="Proteomes" id="UP000009047"/>
    </source>
</evidence>
<dbReference type="InterPro" id="IPR013830">
    <property type="entry name" value="SGNH_hydro"/>
</dbReference>
<dbReference type="InterPro" id="IPR036514">
    <property type="entry name" value="SGNH_hydro_sf"/>
</dbReference>
<dbReference type="HOGENOM" id="CLU_713151_0_0_7"/>
<dbReference type="Gene3D" id="3.40.50.1110">
    <property type="entry name" value="SGNH hydrolase"/>
    <property type="match status" value="1"/>
</dbReference>
<accession>E1QM03</accession>